<feature type="transmembrane region" description="Helical" evidence="5">
    <location>
        <begin position="68"/>
        <end position="85"/>
    </location>
</feature>
<dbReference type="Pfam" id="PF10242">
    <property type="entry name" value="L_HMGIC_fpl"/>
    <property type="match status" value="1"/>
</dbReference>
<evidence type="ECO:0000256" key="5">
    <source>
        <dbReference type="SAM" id="Phobius"/>
    </source>
</evidence>
<evidence type="ECO:0000313" key="7">
    <source>
        <dbReference type="Proteomes" id="UP001279410"/>
    </source>
</evidence>
<accession>A0AAD3R183</accession>
<dbReference type="Proteomes" id="UP001279410">
    <property type="component" value="Unassembled WGS sequence"/>
</dbReference>
<keyword evidence="2 5" id="KW-0812">Transmembrane</keyword>
<dbReference type="PANTHER" id="PTHR12489:SF19">
    <property type="entry name" value="LHFPL TETRASPAN SUBFAMILY MEMBER 2 PROTEIN"/>
    <property type="match status" value="1"/>
</dbReference>
<reference evidence="6" key="1">
    <citation type="submission" date="2022-08" db="EMBL/GenBank/DDBJ databases">
        <title>Genome sequencing of akame (Lates japonicus).</title>
        <authorList>
            <person name="Hashiguchi Y."/>
            <person name="Takahashi H."/>
        </authorList>
    </citation>
    <scope>NUCLEOTIDE SEQUENCE</scope>
    <source>
        <strain evidence="6">Kochi</strain>
    </source>
</reference>
<evidence type="ECO:0000256" key="4">
    <source>
        <dbReference type="ARBA" id="ARBA00023136"/>
    </source>
</evidence>
<keyword evidence="4 5" id="KW-0472">Membrane</keyword>
<dbReference type="GO" id="GO:0016020">
    <property type="term" value="C:membrane"/>
    <property type="evidence" value="ECO:0007669"/>
    <property type="project" value="UniProtKB-SubCell"/>
</dbReference>
<protein>
    <submittedName>
        <fullName evidence="6">LHFPL tetraspan subfamily member 2 protein</fullName>
    </submittedName>
</protein>
<feature type="transmembrane region" description="Helical" evidence="5">
    <location>
        <begin position="105"/>
        <end position="128"/>
    </location>
</feature>
<evidence type="ECO:0000256" key="1">
    <source>
        <dbReference type="ARBA" id="ARBA00004141"/>
    </source>
</evidence>
<gene>
    <name evidence="6" type="ORF">AKAME5_000473700</name>
</gene>
<organism evidence="6 7">
    <name type="scientific">Lates japonicus</name>
    <name type="common">Japanese lates</name>
    <dbReference type="NCBI Taxonomy" id="270547"/>
    <lineage>
        <taxon>Eukaryota</taxon>
        <taxon>Metazoa</taxon>
        <taxon>Chordata</taxon>
        <taxon>Craniata</taxon>
        <taxon>Vertebrata</taxon>
        <taxon>Euteleostomi</taxon>
        <taxon>Actinopterygii</taxon>
        <taxon>Neopterygii</taxon>
        <taxon>Teleostei</taxon>
        <taxon>Neoteleostei</taxon>
        <taxon>Acanthomorphata</taxon>
        <taxon>Carangaria</taxon>
        <taxon>Carangaria incertae sedis</taxon>
        <taxon>Centropomidae</taxon>
        <taxon>Lates</taxon>
    </lineage>
</organism>
<evidence type="ECO:0000256" key="2">
    <source>
        <dbReference type="ARBA" id="ARBA00022692"/>
    </source>
</evidence>
<proteinExistence type="predicted"/>
<dbReference type="AlphaFoldDB" id="A0AAD3R183"/>
<comment type="subcellular location">
    <subcellularLocation>
        <location evidence="1">Membrane</location>
        <topology evidence="1">Multi-pass membrane protein</topology>
    </subcellularLocation>
</comment>
<sequence>MWTLSRSVAPVSARPIRGDCGGPGGGTWGGSGSLESERGIKVCEQRRRVRAEKPHLQESWTIRRPMETGLFLILGLMLYPAGWGSDKVQLYCGPDAAPYRTGLCSMGWAFYTAMGGTVLTFICAVFSAQAEIATSSDKVQEEIEEGKSLICLL</sequence>
<keyword evidence="3 5" id="KW-1133">Transmembrane helix</keyword>
<dbReference type="InterPro" id="IPR019372">
    <property type="entry name" value="LHFPL"/>
</dbReference>
<comment type="caution">
    <text evidence="6">The sequence shown here is derived from an EMBL/GenBank/DDBJ whole genome shotgun (WGS) entry which is preliminary data.</text>
</comment>
<name>A0AAD3R183_LATJO</name>
<dbReference type="PANTHER" id="PTHR12489">
    <property type="entry name" value="LIPOMA HMGIC FUSION PARTNER-LIKE PROTEIN"/>
    <property type="match status" value="1"/>
</dbReference>
<dbReference type="EMBL" id="BRZM01000011">
    <property type="protein sequence ID" value="GLD51738.1"/>
    <property type="molecule type" value="Genomic_DNA"/>
</dbReference>
<evidence type="ECO:0000256" key="3">
    <source>
        <dbReference type="ARBA" id="ARBA00022989"/>
    </source>
</evidence>
<evidence type="ECO:0000313" key="6">
    <source>
        <dbReference type="EMBL" id="GLD51738.1"/>
    </source>
</evidence>
<keyword evidence="7" id="KW-1185">Reference proteome</keyword>